<dbReference type="EMBL" id="CM047901">
    <property type="protein sequence ID" value="KAJ0096904.1"/>
    <property type="molecule type" value="Genomic_DNA"/>
</dbReference>
<evidence type="ECO:0000313" key="2">
    <source>
        <dbReference type="Proteomes" id="UP001164250"/>
    </source>
</evidence>
<organism evidence="1 2">
    <name type="scientific">Pistacia atlantica</name>
    <dbReference type="NCBI Taxonomy" id="434234"/>
    <lineage>
        <taxon>Eukaryota</taxon>
        <taxon>Viridiplantae</taxon>
        <taxon>Streptophyta</taxon>
        <taxon>Embryophyta</taxon>
        <taxon>Tracheophyta</taxon>
        <taxon>Spermatophyta</taxon>
        <taxon>Magnoliopsida</taxon>
        <taxon>eudicotyledons</taxon>
        <taxon>Gunneridae</taxon>
        <taxon>Pentapetalae</taxon>
        <taxon>rosids</taxon>
        <taxon>malvids</taxon>
        <taxon>Sapindales</taxon>
        <taxon>Anacardiaceae</taxon>
        <taxon>Pistacia</taxon>
    </lineage>
</organism>
<gene>
    <name evidence="1" type="ORF">Patl1_27715</name>
</gene>
<name>A0ACC1BDG4_9ROSI</name>
<sequence>MEKILSPVLVLITLSSLLPPITTAHLTNQELSHAISALRSHSYTLFSKAITESDLHNRLLSSRNSTFTLFSPPDSLISALGLSSRSLLYHVSPLKLPSSHLRKLSSSGGYYVDTLLPRRRILIGNTQVFVNATVLDSVTVDGVRLSVPDLFNGTGVVVHGLDGILVSGFDSEDDEEDYAGDHHLRIVSPPASRPSYEVVAPTVPPVKLKRVSSSKNRRNPRGSHRNGRKSGHGKFSKFKSRIGL</sequence>
<comment type="caution">
    <text evidence="1">The sequence shown here is derived from an EMBL/GenBank/DDBJ whole genome shotgun (WGS) entry which is preliminary data.</text>
</comment>
<proteinExistence type="predicted"/>
<accession>A0ACC1BDG4</accession>
<evidence type="ECO:0000313" key="1">
    <source>
        <dbReference type="EMBL" id="KAJ0096904.1"/>
    </source>
</evidence>
<dbReference type="Proteomes" id="UP001164250">
    <property type="component" value="Chromosome 5"/>
</dbReference>
<keyword evidence="2" id="KW-1185">Reference proteome</keyword>
<reference evidence="2" key="1">
    <citation type="journal article" date="2023" name="G3 (Bethesda)">
        <title>Genome assembly and association tests identify interacting loci associated with vigor, precocity, and sex in interspecific pistachio rootstocks.</title>
        <authorList>
            <person name="Palmer W."/>
            <person name="Jacygrad E."/>
            <person name="Sagayaradj S."/>
            <person name="Cavanaugh K."/>
            <person name="Han R."/>
            <person name="Bertier L."/>
            <person name="Beede B."/>
            <person name="Kafkas S."/>
            <person name="Golino D."/>
            <person name="Preece J."/>
            <person name="Michelmore R."/>
        </authorList>
    </citation>
    <scope>NUCLEOTIDE SEQUENCE [LARGE SCALE GENOMIC DNA]</scope>
</reference>
<protein>
    <submittedName>
        <fullName evidence="1">Uncharacterized protein</fullName>
    </submittedName>
</protein>